<feature type="compositionally biased region" description="Acidic residues" evidence="10">
    <location>
        <begin position="216"/>
        <end position="248"/>
    </location>
</feature>
<dbReference type="PRINTS" id="PR00411">
    <property type="entry name" value="PNDRDTASEI"/>
</dbReference>
<evidence type="ECO:0000256" key="10">
    <source>
        <dbReference type="SAM" id="MobiDB-lite"/>
    </source>
</evidence>
<feature type="compositionally biased region" description="Basic and acidic residues" evidence="10">
    <location>
        <begin position="187"/>
        <end position="200"/>
    </location>
</feature>
<feature type="domain" description="MI" evidence="11">
    <location>
        <begin position="635"/>
        <end position="768"/>
    </location>
</feature>
<evidence type="ECO:0000256" key="3">
    <source>
        <dbReference type="ARBA" id="ARBA00022630"/>
    </source>
</evidence>
<feature type="compositionally biased region" description="Low complexity" evidence="10">
    <location>
        <begin position="68"/>
        <end position="95"/>
    </location>
</feature>
<dbReference type="InterPro" id="IPR012999">
    <property type="entry name" value="Pyr_OxRdtase_I_AS"/>
</dbReference>
<dbReference type="PROSITE" id="PS51366">
    <property type="entry name" value="MI"/>
    <property type="match status" value="1"/>
</dbReference>
<dbReference type="SUPFAM" id="SSF55424">
    <property type="entry name" value="FAD/NAD-linked reductases, dimerisation (C-terminal) domain"/>
    <property type="match status" value="1"/>
</dbReference>
<evidence type="ECO:0000259" key="11">
    <source>
        <dbReference type="PROSITE" id="PS51366"/>
    </source>
</evidence>
<dbReference type="GO" id="GO:0005759">
    <property type="term" value="C:mitochondrial matrix"/>
    <property type="evidence" value="ECO:0007669"/>
    <property type="project" value="UniProtKB-ARBA"/>
</dbReference>
<dbReference type="GO" id="GO:0045252">
    <property type="term" value="C:oxoglutarate dehydrogenase complex"/>
    <property type="evidence" value="ECO:0007669"/>
    <property type="project" value="TreeGrafter"/>
</dbReference>
<evidence type="ECO:0000256" key="8">
    <source>
        <dbReference type="ARBA" id="ARBA00023284"/>
    </source>
</evidence>
<protein>
    <recommendedName>
        <fullName evidence="2 9">Dihydrolipoyl dehydrogenase</fullName>
        <ecNumber evidence="2 9">1.8.1.4</ecNumber>
    </recommendedName>
</protein>
<evidence type="ECO:0000256" key="5">
    <source>
        <dbReference type="ARBA" id="ARBA00023002"/>
    </source>
</evidence>
<dbReference type="STRING" id="94208.A0A2S4L364"/>
<comment type="similarity">
    <text evidence="1 9">Belongs to the class-I pyridine nucleotide-disulfide oxidoreductase family.</text>
</comment>
<dbReference type="PROSITE" id="PS00076">
    <property type="entry name" value="PYRIDINE_REDOX_1"/>
    <property type="match status" value="1"/>
</dbReference>
<dbReference type="InterPro" id="IPR016024">
    <property type="entry name" value="ARM-type_fold"/>
</dbReference>
<keyword evidence="5 9" id="KW-0560">Oxidoreductase</keyword>
<comment type="catalytic activity">
    <reaction evidence="9">
        <text>N(6)-[(R)-dihydrolipoyl]-L-lysyl-[protein] + NAD(+) = N(6)-[(R)-lipoyl]-L-lysyl-[protein] + NADH + H(+)</text>
        <dbReference type="Rhea" id="RHEA:15045"/>
        <dbReference type="Rhea" id="RHEA-COMP:10474"/>
        <dbReference type="Rhea" id="RHEA-COMP:10475"/>
        <dbReference type="ChEBI" id="CHEBI:15378"/>
        <dbReference type="ChEBI" id="CHEBI:57540"/>
        <dbReference type="ChEBI" id="CHEBI:57945"/>
        <dbReference type="ChEBI" id="CHEBI:83099"/>
        <dbReference type="ChEBI" id="CHEBI:83100"/>
        <dbReference type="EC" id="1.8.1.4"/>
    </reaction>
</comment>
<dbReference type="FunFam" id="3.30.390.30:FF:000001">
    <property type="entry name" value="Dihydrolipoyl dehydrogenase"/>
    <property type="match status" value="1"/>
</dbReference>
<dbReference type="Proteomes" id="UP000237481">
    <property type="component" value="Unassembled WGS sequence"/>
</dbReference>
<keyword evidence="8 9" id="KW-0676">Redox-active center</keyword>
<dbReference type="InterPro" id="IPR023753">
    <property type="entry name" value="FAD/NAD-binding_dom"/>
</dbReference>
<dbReference type="Gene3D" id="1.25.40.180">
    <property type="match status" value="1"/>
</dbReference>
<evidence type="ECO:0000256" key="7">
    <source>
        <dbReference type="ARBA" id="ARBA00023157"/>
    </source>
</evidence>
<dbReference type="SUPFAM" id="SSF51905">
    <property type="entry name" value="FAD/NAD(P)-binding domain"/>
    <property type="match status" value="1"/>
</dbReference>
<accession>A0A2S4L364</accession>
<dbReference type="InterPro" id="IPR050151">
    <property type="entry name" value="Class-I_Pyr_Nuc-Dis_Oxidored"/>
</dbReference>
<comment type="miscellaneous">
    <text evidence="9">The active site is a redox-active disulfide bond.</text>
</comment>
<dbReference type="InterPro" id="IPR003890">
    <property type="entry name" value="MIF4G-like_typ-3"/>
</dbReference>
<dbReference type="Gene3D" id="3.50.50.60">
    <property type="entry name" value="FAD/NAD(P)-binding domain"/>
    <property type="match status" value="2"/>
</dbReference>
<evidence type="ECO:0000256" key="4">
    <source>
        <dbReference type="ARBA" id="ARBA00022827"/>
    </source>
</evidence>
<evidence type="ECO:0000256" key="2">
    <source>
        <dbReference type="ARBA" id="ARBA00012608"/>
    </source>
</evidence>
<dbReference type="SUPFAM" id="SSF48371">
    <property type="entry name" value="ARM repeat"/>
    <property type="match status" value="1"/>
</dbReference>
<dbReference type="InterPro" id="IPR006258">
    <property type="entry name" value="Lipoamide_DH"/>
</dbReference>
<dbReference type="GO" id="GO:0045333">
    <property type="term" value="P:cellular respiration"/>
    <property type="evidence" value="ECO:0007669"/>
    <property type="project" value="UniProtKB-ARBA"/>
</dbReference>
<dbReference type="EC" id="1.8.1.4" evidence="2 9"/>
<evidence type="ECO:0000313" key="13">
    <source>
        <dbReference type="Proteomes" id="UP000237481"/>
    </source>
</evidence>
<keyword evidence="13" id="KW-1185">Reference proteome</keyword>
<organism evidence="12 13">
    <name type="scientific">Tolypocladium paradoxum</name>
    <dbReference type="NCBI Taxonomy" id="94208"/>
    <lineage>
        <taxon>Eukaryota</taxon>
        <taxon>Fungi</taxon>
        <taxon>Dikarya</taxon>
        <taxon>Ascomycota</taxon>
        <taxon>Pezizomycotina</taxon>
        <taxon>Sordariomycetes</taxon>
        <taxon>Hypocreomycetidae</taxon>
        <taxon>Hypocreales</taxon>
        <taxon>Ophiocordycipitaceae</taxon>
        <taxon>Tolypocladium</taxon>
    </lineage>
</organism>
<dbReference type="PRINTS" id="PR00368">
    <property type="entry name" value="FADPNR"/>
</dbReference>
<dbReference type="InterPro" id="IPR003891">
    <property type="entry name" value="Initiation_fac_eIF4g_MI"/>
</dbReference>
<dbReference type="SMART" id="SM00543">
    <property type="entry name" value="MIF4G"/>
    <property type="match status" value="1"/>
</dbReference>
<feature type="region of interest" description="Disordered" evidence="10">
    <location>
        <begin position="150"/>
        <end position="272"/>
    </location>
</feature>
<evidence type="ECO:0000256" key="9">
    <source>
        <dbReference type="RuleBase" id="RU003692"/>
    </source>
</evidence>
<dbReference type="Gene3D" id="3.30.390.30">
    <property type="match status" value="1"/>
</dbReference>
<keyword evidence="7" id="KW-1015">Disulfide bond</keyword>
<dbReference type="Pfam" id="PF02854">
    <property type="entry name" value="MIF4G"/>
    <property type="match status" value="1"/>
</dbReference>
<feature type="compositionally biased region" description="Acidic residues" evidence="10">
    <location>
        <begin position="258"/>
        <end position="272"/>
    </location>
</feature>
<evidence type="ECO:0000256" key="6">
    <source>
        <dbReference type="ARBA" id="ARBA00023027"/>
    </source>
</evidence>
<dbReference type="EMBL" id="PKSG01000294">
    <property type="protein sequence ID" value="POR36884.1"/>
    <property type="molecule type" value="Genomic_DNA"/>
</dbReference>
<dbReference type="NCBIfam" id="TIGR01350">
    <property type="entry name" value="lipoamide_DH"/>
    <property type="match status" value="1"/>
</dbReference>
<keyword evidence="4 9" id="KW-0274">FAD</keyword>
<dbReference type="FunFam" id="3.50.50.60:FF:000025">
    <property type="entry name" value="Dihydrolipoyl dehydrogenase"/>
    <property type="match status" value="1"/>
</dbReference>
<sequence length="1487" mass="162772">MAPTSVPELQQKLFKRMGIDAPDPNQGRKPRNGRRTSLPLSRKDERKAQRAQRKAHRYSRQPPPVQAGPPQGHRSIAQRQTTQPQAPTRRPVPAASDHRDEDDEVNLYDHESAQEESPLPSSKATLGGGVSRVARERLAQDDAEIEELERKLGIKKGRKSLPQAFKDDGLDDLLGDQGGDVSDSDDDAKKRKRDYDDWLSSKRRKTASTSRRDAVDQAEDDETDADGDDLLGNLEGDDGGDAEDDVTDMESGGSAEEGQGDIDDESFGGFDSEVEDTVPALSRQRENPYVAPTIGTSVAKYVPPSLRKASGSEDETRIRLRKQIQGQINRLTDTNILSIVESIDDIYQTNARGDVTEILTDAIMAQICKPESLPDQFFVLTGGFAAAIYKTTGSSFGSHLVRRVVKDFGCEYEKAGKEMSNQSAIRKEASNIITFLTQLFVFEVVSCKIVFDYMERLLEDLSELNVELLLRVCRMAGRLLRRDDPHALKHVSGVLSSAVSKVGYANVSARTKFIIETINDLKNSKPKAKGMDSAVVSEHVLRMKKRLGELKSQSRRLDGVAPMGMGLEDVEGAETHGKWWLVGASVPAYREASERAKDLARRRDGDQEDATDQEDMDCVLPDYPKKARAQGFSTTAQVAIFTALMSANDYEHGYRQYANLKLTKDERLEIARVLVQCVGSEAQYNEYYALVGRQACANSRLRFALQDRLWKMFRELGESLFGKEAEDEETADGERMKDERRASNVARFYASLVADGALSINIFKPLELPEVNSWTSLFVEGFMVCLLQKCKGKGLEEDANVERVFGPARELPSLAAGTHWFLRKKLRKPKLVGAKEARRLRRVREKAQAAVQAVAMDGLSLDGIAGIAVDVVHRMYQASGDGLAMAAWRNPTGKPEGPEALNRAAAEAWPVSGPAQQSRCWRLSEGACPPETISTIFSPLLPPVPATQPRLGPIGYWNPHLKALHDARQPFNTPERRSADRLETVILAPANPPPLHSLPSVVASSTLSRWSRAFASASAAEEKDLVIIGGGVAGYVAAIKAGQEGMKVTCIEKRGTLGGTCLNVGCIPSKSLLNNSHLYHQILHDTKNRGIEVGDVKLNLANFMKAKDTAVNGLTKGVEFLLRKNGVEYIKGEASFVSENDIKVALNDGGETTVRGKNILIATGSEATPFPGLEVDEKRVITSTGAIALDKIPETMVVIGGGIIGLEMASVWSRLGTKVTVVEFLGQIGGPGMDAEIAKATQKLLKKQGMEFRLNTKVVSGDKRGDKVKLDVDAAKGGKPETLDAEVVLVAIGRRPYTQGLGLENIGMELDERGRVIIDSEYRTKLPHIRCVGDVTFGPMLAHKAEEEAVAVVEYIKKGFGHVNYGCIPSVMYTYPEVAWVGQSEQDLKNQKIPYRVGTFPFSANSRAKTNLETDGMVKMLADPETDRLLGVHIIGPNAGEMIAEGTLALEYGASTEDIARTCHAHPTLAEAFKEAAMATSSKAIHF</sequence>
<comment type="cofactor">
    <cofactor evidence="9">
        <name>FAD</name>
        <dbReference type="ChEBI" id="CHEBI:57692"/>
    </cofactor>
    <text evidence="9">Binds 1 FAD per subunit.</text>
</comment>
<gene>
    <name evidence="12" type="ORF">TPAR_02927</name>
</gene>
<dbReference type="GO" id="GO:0004148">
    <property type="term" value="F:dihydrolipoyl dehydrogenase (NADH) activity"/>
    <property type="evidence" value="ECO:0007669"/>
    <property type="project" value="UniProtKB-EC"/>
</dbReference>
<comment type="caution">
    <text evidence="12">The sequence shown here is derived from an EMBL/GenBank/DDBJ whole genome shotgun (WGS) entry which is preliminary data.</text>
</comment>
<keyword evidence="3 9" id="KW-0285">Flavoprotein</keyword>
<feature type="region of interest" description="Disordered" evidence="10">
    <location>
        <begin position="1"/>
        <end position="130"/>
    </location>
</feature>
<dbReference type="InterPro" id="IPR016156">
    <property type="entry name" value="FAD/NAD-linked_Rdtase_dimer_sf"/>
</dbReference>
<dbReference type="PANTHER" id="PTHR22912">
    <property type="entry name" value="DISULFIDE OXIDOREDUCTASE"/>
    <property type="match status" value="1"/>
</dbReference>
<dbReference type="Pfam" id="PF07992">
    <property type="entry name" value="Pyr_redox_2"/>
    <property type="match status" value="1"/>
</dbReference>
<reference evidence="12 13" key="1">
    <citation type="submission" date="2018-01" db="EMBL/GenBank/DDBJ databases">
        <title>Harnessing the power of phylogenomics to disentangle the directionality and signatures of interkingdom host jumping in the parasitic fungal genus Tolypocladium.</title>
        <authorList>
            <person name="Quandt C.A."/>
            <person name="Patterson W."/>
            <person name="Spatafora J.W."/>
        </authorList>
    </citation>
    <scope>NUCLEOTIDE SEQUENCE [LARGE SCALE GENOMIC DNA]</scope>
    <source>
        <strain evidence="12 13">NRBC 100945</strain>
    </source>
</reference>
<dbReference type="GO" id="GO:0050660">
    <property type="term" value="F:flavin adenine dinucleotide binding"/>
    <property type="evidence" value="ECO:0007669"/>
    <property type="project" value="InterPro"/>
</dbReference>
<dbReference type="Pfam" id="PF02852">
    <property type="entry name" value="Pyr_redox_dim"/>
    <property type="match status" value="1"/>
</dbReference>
<dbReference type="GO" id="GO:0006103">
    <property type="term" value="P:2-oxoglutarate metabolic process"/>
    <property type="evidence" value="ECO:0007669"/>
    <property type="project" value="TreeGrafter"/>
</dbReference>
<dbReference type="OrthoDB" id="361797at2759"/>
<dbReference type="PANTHER" id="PTHR22912:SF151">
    <property type="entry name" value="DIHYDROLIPOYL DEHYDROGENASE, MITOCHONDRIAL"/>
    <property type="match status" value="1"/>
</dbReference>
<evidence type="ECO:0000256" key="1">
    <source>
        <dbReference type="ARBA" id="ARBA00007532"/>
    </source>
</evidence>
<dbReference type="InterPro" id="IPR004099">
    <property type="entry name" value="Pyr_nucl-diS_OxRdtase_dimer"/>
</dbReference>
<dbReference type="Pfam" id="PF02847">
    <property type="entry name" value="MA3"/>
    <property type="match status" value="1"/>
</dbReference>
<feature type="compositionally biased region" description="Basic residues" evidence="10">
    <location>
        <begin position="49"/>
        <end position="59"/>
    </location>
</feature>
<proteinExistence type="inferred from homology"/>
<dbReference type="InterPro" id="IPR036188">
    <property type="entry name" value="FAD/NAD-bd_sf"/>
</dbReference>
<dbReference type="GO" id="GO:0045254">
    <property type="term" value="C:pyruvate dehydrogenase complex"/>
    <property type="evidence" value="ECO:0007669"/>
    <property type="project" value="UniProtKB-ARBA"/>
</dbReference>
<dbReference type="GO" id="GO:0003723">
    <property type="term" value="F:RNA binding"/>
    <property type="evidence" value="ECO:0007669"/>
    <property type="project" value="InterPro"/>
</dbReference>
<name>A0A2S4L364_9HYPO</name>
<evidence type="ECO:0000313" key="12">
    <source>
        <dbReference type="EMBL" id="POR36884.1"/>
    </source>
</evidence>
<keyword evidence="6 9" id="KW-0520">NAD</keyword>